<name>A0A0K2V0C0_LEPSM</name>
<proteinExistence type="predicted"/>
<dbReference type="AlphaFoldDB" id="A0A0K2V0C0"/>
<protein>
    <submittedName>
        <fullName evidence="1">Uncharacterized protein</fullName>
    </submittedName>
</protein>
<evidence type="ECO:0000313" key="1">
    <source>
        <dbReference type="EMBL" id="CDW43592.1"/>
    </source>
</evidence>
<sequence length="26" mass="2904">MDGLQPKTTNCCWKGIHQLPEKCVAC</sequence>
<organism evidence="1">
    <name type="scientific">Lepeophtheirus salmonis</name>
    <name type="common">Salmon louse</name>
    <name type="synonym">Caligus salmonis</name>
    <dbReference type="NCBI Taxonomy" id="72036"/>
    <lineage>
        <taxon>Eukaryota</taxon>
        <taxon>Metazoa</taxon>
        <taxon>Ecdysozoa</taxon>
        <taxon>Arthropoda</taxon>
        <taxon>Crustacea</taxon>
        <taxon>Multicrustacea</taxon>
        <taxon>Hexanauplia</taxon>
        <taxon>Copepoda</taxon>
        <taxon>Siphonostomatoida</taxon>
        <taxon>Caligidae</taxon>
        <taxon>Lepeophtheirus</taxon>
    </lineage>
</organism>
<dbReference type="EMBL" id="HACA01026231">
    <property type="protein sequence ID" value="CDW43592.1"/>
    <property type="molecule type" value="Transcribed_RNA"/>
</dbReference>
<reference evidence="1" key="1">
    <citation type="submission" date="2014-05" db="EMBL/GenBank/DDBJ databases">
        <authorList>
            <person name="Chronopoulou M."/>
        </authorList>
    </citation>
    <scope>NUCLEOTIDE SEQUENCE</scope>
    <source>
        <tissue evidence="1">Whole organism</tissue>
    </source>
</reference>
<accession>A0A0K2V0C0</accession>